<proteinExistence type="predicted"/>
<dbReference type="VEuPathDB" id="TriTrypDB:BSAL_44270"/>
<dbReference type="OrthoDB" id="270275at2759"/>
<organism evidence="1 2">
    <name type="scientific">Bodo saltans</name>
    <name type="common">Flagellated protozoan</name>
    <dbReference type="NCBI Taxonomy" id="75058"/>
    <lineage>
        <taxon>Eukaryota</taxon>
        <taxon>Discoba</taxon>
        <taxon>Euglenozoa</taxon>
        <taxon>Kinetoplastea</taxon>
        <taxon>Metakinetoplastina</taxon>
        <taxon>Eubodonida</taxon>
        <taxon>Bodonidae</taxon>
        <taxon>Bodo</taxon>
    </lineage>
</organism>
<sequence length="272" mass="29057">MLSFGVSSYFLWTVKGATVMPLVRGSGFMIHSASRTFHKYHIVTAGHVACPVQFPRVFGDRSPGLRAIGERHISTGLLCPSGAGSSTPVTFPTLFPQRRFINADAAILHLKNEDQAFSTISHLGITPVDVDLQPLQFGEELTFCGVTSTEHSANASDDNVHVEYHSINGVSHSEVGTLDYGTVIAAQADRDIDPTMCGGPVLRKSNGKCVGVIVARIGSATVSDSPPTPDASLLIHKPALDLSNTPNLEKASLRVAFISINDFLPTYRATEG</sequence>
<evidence type="ECO:0000313" key="1">
    <source>
        <dbReference type="EMBL" id="CUI15490.1"/>
    </source>
</evidence>
<dbReference type="AlphaFoldDB" id="A0A0S4KR83"/>
<dbReference type="Proteomes" id="UP000051952">
    <property type="component" value="Unassembled WGS sequence"/>
</dbReference>
<dbReference type="Pfam" id="PF13365">
    <property type="entry name" value="Trypsin_2"/>
    <property type="match status" value="1"/>
</dbReference>
<accession>A0A0S4KR83</accession>
<dbReference type="SUPFAM" id="SSF50494">
    <property type="entry name" value="Trypsin-like serine proteases"/>
    <property type="match status" value="1"/>
</dbReference>
<keyword evidence="2" id="KW-1185">Reference proteome</keyword>
<gene>
    <name evidence="1" type="ORF">BSAL_44270</name>
</gene>
<dbReference type="OMA" id="HEHWPLD"/>
<protein>
    <submittedName>
        <fullName evidence="1">Trypsin peptidase, putative</fullName>
    </submittedName>
</protein>
<dbReference type="InterPro" id="IPR009003">
    <property type="entry name" value="Peptidase_S1_PA"/>
</dbReference>
<name>A0A0S4KR83_BODSA</name>
<reference evidence="2" key="1">
    <citation type="submission" date="2015-09" db="EMBL/GenBank/DDBJ databases">
        <authorList>
            <consortium name="Pathogen Informatics"/>
        </authorList>
    </citation>
    <scope>NUCLEOTIDE SEQUENCE [LARGE SCALE GENOMIC DNA]</scope>
    <source>
        <strain evidence="2">Lake Konstanz</strain>
    </source>
</reference>
<dbReference type="EMBL" id="CYKH01002183">
    <property type="protein sequence ID" value="CUI15490.1"/>
    <property type="molecule type" value="Genomic_DNA"/>
</dbReference>
<evidence type="ECO:0000313" key="2">
    <source>
        <dbReference type="Proteomes" id="UP000051952"/>
    </source>
</evidence>